<sequence>MDQFTDQFTYIPALYINYVPPSSQDITKNNSQTYQSKALNKDEVVRDEPDSGEFISSSKFWKDSKTRALLSFLAENFDMYHKNKTKFYASATIEIGNNRTSNQWPYLDEINKLFGNRENVNPDYLVSSISDDNNK</sequence>
<name>A0ACA9MXK6_9GLOM</name>
<accession>A0ACA9MXK6</accession>
<evidence type="ECO:0000313" key="2">
    <source>
        <dbReference type="Proteomes" id="UP000789366"/>
    </source>
</evidence>
<evidence type="ECO:0000313" key="1">
    <source>
        <dbReference type="EMBL" id="CAG8604746.1"/>
    </source>
</evidence>
<feature type="non-terminal residue" evidence="1">
    <location>
        <position position="135"/>
    </location>
</feature>
<keyword evidence="2" id="KW-1185">Reference proteome</keyword>
<gene>
    <name evidence="1" type="ORF">SPELUC_LOCUS7268</name>
</gene>
<proteinExistence type="predicted"/>
<dbReference type="EMBL" id="CAJVPW010009386">
    <property type="protein sequence ID" value="CAG8604746.1"/>
    <property type="molecule type" value="Genomic_DNA"/>
</dbReference>
<comment type="caution">
    <text evidence="1">The sequence shown here is derived from an EMBL/GenBank/DDBJ whole genome shotgun (WGS) entry which is preliminary data.</text>
</comment>
<organism evidence="1 2">
    <name type="scientific">Cetraspora pellucida</name>
    <dbReference type="NCBI Taxonomy" id="1433469"/>
    <lineage>
        <taxon>Eukaryota</taxon>
        <taxon>Fungi</taxon>
        <taxon>Fungi incertae sedis</taxon>
        <taxon>Mucoromycota</taxon>
        <taxon>Glomeromycotina</taxon>
        <taxon>Glomeromycetes</taxon>
        <taxon>Diversisporales</taxon>
        <taxon>Gigasporaceae</taxon>
        <taxon>Cetraspora</taxon>
    </lineage>
</organism>
<dbReference type="Proteomes" id="UP000789366">
    <property type="component" value="Unassembled WGS sequence"/>
</dbReference>
<protein>
    <submittedName>
        <fullName evidence="1">17380_t:CDS:1</fullName>
    </submittedName>
</protein>
<reference evidence="1" key="1">
    <citation type="submission" date="2021-06" db="EMBL/GenBank/DDBJ databases">
        <authorList>
            <person name="Kallberg Y."/>
            <person name="Tangrot J."/>
            <person name="Rosling A."/>
        </authorList>
    </citation>
    <scope>NUCLEOTIDE SEQUENCE</scope>
    <source>
        <strain evidence="1">28 12/20/2015</strain>
    </source>
</reference>